<protein>
    <submittedName>
        <fullName evidence="3">DUF1028 domain-containing protein</fullName>
    </submittedName>
</protein>
<feature type="repeat" description="TPR" evidence="1">
    <location>
        <begin position="235"/>
        <end position="268"/>
    </location>
</feature>
<dbReference type="PANTHER" id="PTHR39328">
    <property type="entry name" value="BLL2871 PROTEIN"/>
    <property type="match status" value="1"/>
</dbReference>
<dbReference type="SUPFAM" id="SSF48452">
    <property type="entry name" value="TPR-like"/>
    <property type="match status" value="1"/>
</dbReference>
<organism evidence="3 4">
    <name type="scientific">Psychroflexus aurantiacus</name>
    <dbReference type="NCBI Taxonomy" id="2709310"/>
    <lineage>
        <taxon>Bacteria</taxon>
        <taxon>Pseudomonadati</taxon>
        <taxon>Bacteroidota</taxon>
        <taxon>Flavobacteriia</taxon>
        <taxon>Flavobacteriales</taxon>
        <taxon>Flavobacteriaceae</taxon>
        <taxon>Psychroflexus</taxon>
    </lineage>
</organism>
<dbReference type="InterPro" id="IPR010430">
    <property type="entry name" value="DUF1028"/>
</dbReference>
<keyword evidence="4" id="KW-1185">Reference proteome</keyword>
<evidence type="ECO:0000313" key="4">
    <source>
        <dbReference type="Proteomes" id="UP000478505"/>
    </source>
</evidence>
<dbReference type="SUPFAM" id="SSF56235">
    <property type="entry name" value="N-terminal nucleophile aminohydrolases (Ntn hydrolases)"/>
    <property type="match status" value="1"/>
</dbReference>
<sequence>MLYKFILFCFLLFPLITSAQKPANSDKFAHTFSIVAQDPATGDMAVGVQSHWFSVGTSVSWGKSGVGVVATQSFVNERYGYEGLRLMEQGLSAERALEKLKKEDEGVAFRQVAMLSKDGSIAAFTGEKCVEAALHIVEDTYSIQANMMEDENVVYAMRDAFEENSNLPLAERVVAAMQAAQASGGDIRGKQSAALIVVGKDTPKHPWMDKKIDLRVEDHRTPVEELSRLLNVHRAYAYMSEGDVAMENDNPDAALAAYAKAETLQPSNQEIKFWKAVALVNSDQVNKSVPIFERLFMNDKRWQRLLKRLPASSLITIDKSALEYLLNL</sequence>
<dbReference type="PROSITE" id="PS50005">
    <property type="entry name" value="TPR"/>
    <property type="match status" value="1"/>
</dbReference>
<evidence type="ECO:0000313" key="3">
    <source>
        <dbReference type="EMBL" id="NEV92669.1"/>
    </source>
</evidence>
<keyword evidence="2" id="KW-0732">Signal</keyword>
<dbReference type="Gene3D" id="3.60.20.10">
    <property type="entry name" value="Glutamine Phosphoribosylpyrophosphate, subunit 1, domain 1"/>
    <property type="match status" value="1"/>
</dbReference>
<dbReference type="EMBL" id="JAAIKD010000001">
    <property type="protein sequence ID" value="NEV92669.1"/>
    <property type="molecule type" value="Genomic_DNA"/>
</dbReference>
<keyword evidence="1" id="KW-0802">TPR repeat</keyword>
<accession>A0A6B3QXC9</accession>
<proteinExistence type="predicted"/>
<dbReference type="RefSeq" id="WP_164003261.1">
    <property type="nucleotide sequence ID" value="NZ_JAAIKD010000001.1"/>
</dbReference>
<dbReference type="InterPro" id="IPR029055">
    <property type="entry name" value="Ntn_hydrolases_N"/>
</dbReference>
<evidence type="ECO:0000256" key="1">
    <source>
        <dbReference type="PROSITE-ProRule" id="PRU00339"/>
    </source>
</evidence>
<name>A0A6B3QXC9_9FLAO</name>
<dbReference type="AlphaFoldDB" id="A0A6B3QXC9"/>
<dbReference type="InterPro" id="IPR011990">
    <property type="entry name" value="TPR-like_helical_dom_sf"/>
</dbReference>
<gene>
    <name evidence="3" type="ORF">G3567_00730</name>
</gene>
<feature type="signal peptide" evidence="2">
    <location>
        <begin position="1"/>
        <end position="19"/>
    </location>
</feature>
<dbReference type="PANTHER" id="PTHR39328:SF1">
    <property type="entry name" value="BLL2871 PROTEIN"/>
    <property type="match status" value="1"/>
</dbReference>
<reference evidence="3 4" key="1">
    <citation type="submission" date="2020-02" db="EMBL/GenBank/DDBJ databases">
        <title>Flavobacteriaceae Psychroflexus bacterium YR1-1, complete genome.</title>
        <authorList>
            <person name="Li Y."/>
            <person name="Wu S."/>
        </authorList>
    </citation>
    <scope>NUCLEOTIDE SEQUENCE [LARGE SCALE GENOMIC DNA]</scope>
    <source>
        <strain evidence="3 4">YR1-1</strain>
    </source>
</reference>
<feature type="chain" id="PRO_5025402085" evidence="2">
    <location>
        <begin position="20"/>
        <end position="328"/>
    </location>
</feature>
<dbReference type="Pfam" id="PF06267">
    <property type="entry name" value="DUF1028"/>
    <property type="match status" value="1"/>
</dbReference>
<comment type="caution">
    <text evidence="3">The sequence shown here is derived from an EMBL/GenBank/DDBJ whole genome shotgun (WGS) entry which is preliminary data.</text>
</comment>
<dbReference type="Proteomes" id="UP000478505">
    <property type="component" value="Unassembled WGS sequence"/>
</dbReference>
<dbReference type="InterPro" id="IPR019734">
    <property type="entry name" value="TPR_rpt"/>
</dbReference>
<evidence type="ECO:0000256" key="2">
    <source>
        <dbReference type="SAM" id="SignalP"/>
    </source>
</evidence>